<dbReference type="SUPFAM" id="SSF161098">
    <property type="entry name" value="MetI-like"/>
    <property type="match status" value="1"/>
</dbReference>
<reference evidence="10 11" key="1">
    <citation type="submission" date="2019-04" db="EMBL/GenBank/DDBJ databases">
        <authorList>
            <person name="Liu Q."/>
            <person name="Xin Y.-H."/>
        </authorList>
    </citation>
    <scope>NUCLEOTIDE SEQUENCE [LARGE SCALE GENOMIC DNA]</scope>
    <source>
        <strain evidence="10 11">AM23</strain>
    </source>
</reference>
<gene>
    <name evidence="10" type="ORF">E8P82_14290</name>
</gene>
<sequence>MPERIRRRSLTDTALWVWGAVVFVFLFLPIAVIVLYSFNNGRLLASFDELGVQAYVSGLQNDVIIASVMTSLKAATGTALLATVLGTFGGIALARATKGAKWPVLLTALLALTLVTPEVVDGIAMLPWFVTLGVDAGLTPFNNGLFRLVIAHTAFSTAIVTFIIRARMAGIDSSLEEAAEDLGATKWRSFRDVTLPLAGPGIFAGALMAFTLSLDNTILSSFVQQPGYTPWPVYIFSAVRVALRPEVAAISTAMLVLTLLALALVGLVLKRSGNSSSQIVKTMAGS</sequence>
<evidence type="ECO:0000313" key="11">
    <source>
        <dbReference type="Proteomes" id="UP000305233"/>
    </source>
</evidence>
<proteinExistence type="inferred from homology"/>
<dbReference type="Proteomes" id="UP000305233">
    <property type="component" value="Unassembled WGS sequence"/>
</dbReference>
<dbReference type="PANTHER" id="PTHR43848:SF2">
    <property type="entry name" value="PUTRESCINE TRANSPORT SYSTEM PERMEASE PROTEIN POTI"/>
    <property type="match status" value="1"/>
</dbReference>
<feature type="domain" description="ABC transmembrane type-1" evidence="9">
    <location>
        <begin position="68"/>
        <end position="268"/>
    </location>
</feature>
<dbReference type="AlphaFoldDB" id="A0A4S5E0A5"/>
<dbReference type="Pfam" id="PF00528">
    <property type="entry name" value="BPD_transp_1"/>
    <property type="match status" value="1"/>
</dbReference>
<dbReference type="GO" id="GO:0055085">
    <property type="term" value="P:transmembrane transport"/>
    <property type="evidence" value="ECO:0007669"/>
    <property type="project" value="InterPro"/>
</dbReference>
<dbReference type="OrthoDB" id="9810794at2"/>
<feature type="transmembrane region" description="Helical" evidence="8">
    <location>
        <begin position="247"/>
        <end position="269"/>
    </location>
</feature>
<evidence type="ECO:0000256" key="2">
    <source>
        <dbReference type="ARBA" id="ARBA00007069"/>
    </source>
</evidence>
<keyword evidence="5 8" id="KW-0812">Transmembrane</keyword>
<dbReference type="GO" id="GO:0005886">
    <property type="term" value="C:plasma membrane"/>
    <property type="evidence" value="ECO:0007669"/>
    <property type="project" value="UniProtKB-SubCell"/>
</dbReference>
<evidence type="ECO:0000256" key="7">
    <source>
        <dbReference type="ARBA" id="ARBA00023136"/>
    </source>
</evidence>
<evidence type="ECO:0000256" key="6">
    <source>
        <dbReference type="ARBA" id="ARBA00022989"/>
    </source>
</evidence>
<dbReference type="RefSeq" id="WP_136455725.1">
    <property type="nucleotide sequence ID" value="NZ_SSWH01000019.1"/>
</dbReference>
<evidence type="ECO:0000259" key="9">
    <source>
        <dbReference type="PROSITE" id="PS50928"/>
    </source>
</evidence>
<evidence type="ECO:0000256" key="3">
    <source>
        <dbReference type="ARBA" id="ARBA00022448"/>
    </source>
</evidence>
<organism evidence="10 11">
    <name type="scientific">Arthrobacter echini</name>
    <dbReference type="NCBI Taxonomy" id="1529066"/>
    <lineage>
        <taxon>Bacteria</taxon>
        <taxon>Bacillati</taxon>
        <taxon>Actinomycetota</taxon>
        <taxon>Actinomycetes</taxon>
        <taxon>Micrococcales</taxon>
        <taxon>Micrococcaceae</taxon>
        <taxon>Arthrobacter</taxon>
    </lineage>
</organism>
<keyword evidence="6 8" id="KW-1133">Transmembrane helix</keyword>
<dbReference type="InterPro" id="IPR035906">
    <property type="entry name" value="MetI-like_sf"/>
</dbReference>
<dbReference type="PANTHER" id="PTHR43848">
    <property type="entry name" value="PUTRESCINE TRANSPORT SYSTEM PERMEASE PROTEIN POTI"/>
    <property type="match status" value="1"/>
</dbReference>
<accession>A0A4S5E0A5</accession>
<dbReference type="Gene3D" id="1.10.3720.10">
    <property type="entry name" value="MetI-like"/>
    <property type="match status" value="1"/>
</dbReference>
<protein>
    <submittedName>
        <fullName evidence="10">ABC transporter permease</fullName>
    </submittedName>
</protein>
<evidence type="ECO:0000256" key="5">
    <source>
        <dbReference type="ARBA" id="ARBA00022692"/>
    </source>
</evidence>
<feature type="transmembrane region" description="Helical" evidence="8">
    <location>
        <begin position="106"/>
        <end position="130"/>
    </location>
</feature>
<evidence type="ECO:0000313" key="10">
    <source>
        <dbReference type="EMBL" id="THJ64736.1"/>
    </source>
</evidence>
<evidence type="ECO:0000256" key="8">
    <source>
        <dbReference type="RuleBase" id="RU363032"/>
    </source>
</evidence>
<keyword evidence="4" id="KW-1003">Cell membrane</keyword>
<feature type="transmembrane region" description="Helical" evidence="8">
    <location>
        <begin position="74"/>
        <end position="94"/>
    </location>
</feature>
<evidence type="ECO:0000256" key="4">
    <source>
        <dbReference type="ARBA" id="ARBA00022475"/>
    </source>
</evidence>
<keyword evidence="7 8" id="KW-0472">Membrane</keyword>
<feature type="transmembrane region" description="Helical" evidence="8">
    <location>
        <begin position="15"/>
        <end position="38"/>
    </location>
</feature>
<comment type="subcellular location">
    <subcellularLocation>
        <location evidence="1 8">Cell membrane</location>
        <topology evidence="1 8">Multi-pass membrane protein</topology>
    </subcellularLocation>
</comment>
<evidence type="ECO:0000256" key="1">
    <source>
        <dbReference type="ARBA" id="ARBA00004651"/>
    </source>
</evidence>
<name>A0A4S5E0A5_9MICC</name>
<feature type="transmembrane region" description="Helical" evidence="8">
    <location>
        <begin position="193"/>
        <end position="214"/>
    </location>
</feature>
<dbReference type="EMBL" id="SSWH01000019">
    <property type="protein sequence ID" value="THJ64736.1"/>
    <property type="molecule type" value="Genomic_DNA"/>
</dbReference>
<dbReference type="InterPro" id="IPR000515">
    <property type="entry name" value="MetI-like"/>
</dbReference>
<dbReference type="CDD" id="cd06261">
    <property type="entry name" value="TM_PBP2"/>
    <property type="match status" value="1"/>
</dbReference>
<comment type="caution">
    <text evidence="10">The sequence shown here is derived from an EMBL/GenBank/DDBJ whole genome shotgun (WGS) entry which is preliminary data.</text>
</comment>
<dbReference type="PROSITE" id="PS50928">
    <property type="entry name" value="ABC_TM1"/>
    <property type="match status" value="1"/>
</dbReference>
<feature type="transmembrane region" description="Helical" evidence="8">
    <location>
        <begin position="145"/>
        <end position="164"/>
    </location>
</feature>
<comment type="similarity">
    <text evidence="2">Belongs to the binding-protein-dependent transport system permease family. CysTW subfamily.</text>
</comment>
<keyword evidence="11" id="KW-1185">Reference proteome</keyword>
<dbReference type="InterPro" id="IPR051789">
    <property type="entry name" value="Bact_Polyamine_Transport"/>
</dbReference>
<keyword evidence="3 8" id="KW-0813">Transport</keyword>